<dbReference type="Pfam" id="PF13403">
    <property type="entry name" value="Hint_2"/>
    <property type="match status" value="1"/>
</dbReference>
<dbReference type="Proteomes" id="UP000002931">
    <property type="component" value="Unassembled WGS sequence"/>
</dbReference>
<sequence>MDYDELFVGMENTSPLLTTFGGGPGNSLYQNIVTIETDAGAFDDVVSTDTPWTGDVIHYDLGSGLVTTKIDSIASLTGTVTFNDGATWTSELLVVQDTAGNAFLLVRDTQPELASQGIESVTFTSVNSTNFDGVIQHSKDDLDFVCLTAGAMVATPDGPVRTDRLRRGDAVLTLDSGPQPIRWIGKRRIRFDPRPHPGQPVHIAKGAFGPGLPTRDLILSPNHRVLMQTAPCHALHDPLGALAPAKALTRLPRVRRLTGRREITYFNLLLPRHEVIIADGIAVESLFPGPEAFASLDGIERADWLRIGALGGRVTGTPPARLMLTTAETRAALATGQLHPPATAPVPLTWSGARHRPRALPAHLANRA</sequence>
<proteinExistence type="predicted"/>
<keyword evidence="3" id="KW-1185">Reference proteome</keyword>
<dbReference type="STRING" id="314271.RB2654_01805"/>
<dbReference type="SUPFAM" id="SSF51294">
    <property type="entry name" value="Hedgehog/intein (Hint) domain"/>
    <property type="match status" value="1"/>
</dbReference>
<dbReference type="RefSeq" id="WP_008328128.1">
    <property type="nucleotide sequence ID" value="NZ_CH902578.1"/>
</dbReference>
<dbReference type="EMBL" id="AAMT01000015">
    <property type="protein sequence ID" value="EAQ11456.1"/>
    <property type="molecule type" value="Genomic_DNA"/>
</dbReference>
<evidence type="ECO:0000259" key="1">
    <source>
        <dbReference type="Pfam" id="PF13403"/>
    </source>
</evidence>
<dbReference type="eggNOG" id="COG2931">
    <property type="taxonomic scope" value="Bacteria"/>
</dbReference>
<organism evidence="2 3">
    <name type="scientific">Maritimibacter alkaliphilus HTCC2654</name>
    <dbReference type="NCBI Taxonomy" id="314271"/>
    <lineage>
        <taxon>Bacteria</taxon>
        <taxon>Pseudomonadati</taxon>
        <taxon>Pseudomonadota</taxon>
        <taxon>Alphaproteobacteria</taxon>
        <taxon>Rhodobacterales</taxon>
        <taxon>Roseobacteraceae</taxon>
        <taxon>Maritimibacter</taxon>
    </lineage>
</organism>
<dbReference type="AlphaFoldDB" id="A3VJV0"/>
<dbReference type="OrthoDB" id="7742354at2"/>
<feature type="domain" description="Hedgehog/Intein (Hint)" evidence="1">
    <location>
        <begin position="145"/>
        <end position="289"/>
    </location>
</feature>
<accession>A3VJV0</accession>
<dbReference type="InterPro" id="IPR036844">
    <property type="entry name" value="Hint_dom_sf"/>
</dbReference>
<name>A3VJV0_9RHOB</name>
<protein>
    <recommendedName>
        <fullName evidence="1">Hedgehog/Intein (Hint) domain-containing protein</fullName>
    </recommendedName>
</protein>
<evidence type="ECO:0000313" key="3">
    <source>
        <dbReference type="Proteomes" id="UP000002931"/>
    </source>
</evidence>
<reference evidence="2 3" key="1">
    <citation type="journal article" date="2010" name="J. Bacteriol.">
        <title>Genome sequences of Pelagibaca bermudensis HTCC2601T and Maritimibacter alkaliphilus HTCC2654T, the type strains of two marine Roseobacter genera.</title>
        <authorList>
            <person name="Thrash J.C."/>
            <person name="Cho J.C."/>
            <person name="Ferriera S."/>
            <person name="Johnson J."/>
            <person name="Vergin K.L."/>
            <person name="Giovannoni S.J."/>
        </authorList>
    </citation>
    <scope>NUCLEOTIDE SEQUENCE [LARGE SCALE GENOMIC DNA]</scope>
    <source>
        <strain evidence="2 3">HTCC2654</strain>
    </source>
</reference>
<gene>
    <name evidence="2" type="ORF">RB2654_01805</name>
</gene>
<dbReference type="HOGENOM" id="CLU_052810_1_0_5"/>
<comment type="caution">
    <text evidence="2">The sequence shown here is derived from an EMBL/GenBank/DDBJ whole genome shotgun (WGS) entry which is preliminary data.</text>
</comment>
<evidence type="ECO:0000313" key="2">
    <source>
        <dbReference type="EMBL" id="EAQ11456.1"/>
    </source>
</evidence>
<dbReference type="InterPro" id="IPR028992">
    <property type="entry name" value="Hedgehog/Intein_dom"/>
</dbReference>